<keyword evidence="3" id="KW-0808">Transferase</keyword>
<evidence type="ECO:0000256" key="8">
    <source>
        <dbReference type="ARBA" id="ARBA00048679"/>
    </source>
</evidence>
<dbReference type="OrthoDB" id="1913693at2759"/>
<evidence type="ECO:0000256" key="3">
    <source>
        <dbReference type="ARBA" id="ARBA00022679"/>
    </source>
</evidence>
<proteinExistence type="predicted"/>
<dbReference type="GO" id="GO:0005524">
    <property type="term" value="F:ATP binding"/>
    <property type="evidence" value="ECO:0007669"/>
    <property type="project" value="UniProtKB-KW"/>
</dbReference>
<keyword evidence="6" id="KW-0067">ATP-binding</keyword>
<evidence type="ECO:0000259" key="9">
    <source>
        <dbReference type="PROSITE" id="PS50011"/>
    </source>
</evidence>
<comment type="catalytic activity">
    <reaction evidence="8">
        <text>L-seryl-[protein] + ATP = O-phospho-L-seryl-[protein] + ADP + H(+)</text>
        <dbReference type="Rhea" id="RHEA:17989"/>
        <dbReference type="Rhea" id="RHEA-COMP:9863"/>
        <dbReference type="Rhea" id="RHEA-COMP:11604"/>
        <dbReference type="ChEBI" id="CHEBI:15378"/>
        <dbReference type="ChEBI" id="CHEBI:29999"/>
        <dbReference type="ChEBI" id="CHEBI:30616"/>
        <dbReference type="ChEBI" id="CHEBI:83421"/>
        <dbReference type="ChEBI" id="CHEBI:456216"/>
        <dbReference type="EC" id="2.7.11.1"/>
    </reaction>
</comment>
<protein>
    <recommendedName>
        <fullName evidence="1">non-specific serine/threonine protein kinase</fullName>
        <ecNumber evidence="1">2.7.11.1</ecNumber>
    </recommendedName>
</protein>
<accession>A0A7I8KMB5</accession>
<dbReference type="PROSITE" id="PS50011">
    <property type="entry name" value="PROTEIN_KINASE_DOM"/>
    <property type="match status" value="1"/>
</dbReference>
<dbReference type="SMART" id="SM00220">
    <property type="entry name" value="S_TKc"/>
    <property type="match status" value="1"/>
</dbReference>
<comment type="catalytic activity">
    <reaction evidence="7">
        <text>L-threonyl-[protein] + ATP = O-phospho-L-threonyl-[protein] + ADP + H(+)</text>
        <dbReference type="Rhea" id="RHEA:46608"/>
        <dbReference type="Rhea" id="RHEA-COMP:11060"/>
        <dbReference type="Rhea" id="RHEA-COMP:11605"/>
        <dbReference type="ChEBI" id="CHEBI:15378"/>
        <dbReference type="ChEBI" id="CHEBI:30013"/>
        <dbReference type="ChEBI" id="CHEBI:30616"/>
        <dbReference type="ChEBI" id="CHEBI:61977"/>
        <dbReference type="ChEBI" id="CHEBI:456216"/>
        <dbReference type="EC" id="2.7.11.1"/>
    </reaction>
</comment>
<organism evidence="10 11">
    <name type="scientific">Spirodela intermedia</name>
    <name type="common">Intermediate duckweed</name>
    <dbReference type="NCBI Taxonomy" id="51605"/>
    <lineage>
        <taxon>Eukaryota</taxon>
        <taxon>Viridiplantae</taxon>
        <taxon>Streptophyta</taxon>
        <taxon>Embryophyta</taxon>
        <taxon>Tracheophyta</taxon>
        <taxon>Spermatophyta</taxon>
        <taxon>Magnoliopsida</taxon>
        <taxon>Liliopsida</taxon>
        <taxon>Araceae</taxon>
        <taxon>Lemnoideae</taxon>
        <taxon>Spirodela</taxon>
    </lineage>
</organism>
<evidence type="ECO:0000313" key="10">
    <source>
        <dbReference type="EMBL" id="CAA7398929.1"/>
    </source>
</evidence>
<dbReference type="PANTHER" id="PTHR48005:SF44">
    <property type="entry name" value="MDIS1-INTERACTING RECEPTOR LIKE KINASE 2-LIKE ISOFORM X1"/>
    <property type="match status" value="1"/>
</dbReference>
<gene>
    <name evidence="10" type="ORF">SI8410_07009599</name>
</gene>
<keyword evidence="4" id="KW-0547">Nucleotide-binding</keyword>
<dbReference type="InterPro" id="IPR011009">
    <property type="entry name" value="Kinase-like_dom_sf"/>
</dbReference>
<evidence type="ECO:0000256" key="2">
    <source>
        <dbReference type="ARBA" id="ARBA00022527"/>
    </source>
</evidence>
<evidence type="ECO:0000256" key="6">
    <source>
        <dbReference type="ARBA" id="ARBA00022840"/>
    </source>
</evidence>
<name>A0A7I8KMB5_SPIIN</name>
<evidence type="ECO:0000256" key="7">
    <source>
        <dbReference type="ARBA" id="ARBA00047899"/>
    </source>
</evidence>
<reference evidence="10" key="1">
    <citation type="submission" date="2020-02" db="EMBL/GenBank/DDBJ databases">
        <authorList>
            <person name="Scholz U."/>
            <person name="Mascher M."/>
            <person name="Fiebig A."/>
        </authorList>
    </citation>
    <scope>NUCLEOTIDE SEQUENCE</scope>
</reference>
<keyword evidence="5" id="KW-0418">Kinase</keyword>
<feature type="domain" description="Protein kinase" evidence="9">
    <location>
        <begin position="1"/>
        <end position="204"/>
    </location>
</feature>
<dbReference type="InterPro" id="IPR051420">
    <property type="entry name" value="Ser_Thr_Kinases_DiverseReg"/>
</dbReference>
<dbReference type="InterPro" id="IPR000719">
    <property type="entry name" value="Prot_kinase_dom"/>
</dbReference>
<dbReference type="EC" id="2.7.11.1" evidence="1"/>
<dbReference type="EMBL" id="LR746270">
    <property type="protein sequence ID" value="CAA7398929.1"/>
    <property type="molecule type" value="Genomic_DNA"/>
</dbReference>
<dbReference type="FunFam" id="1.10.510.10:FF:000445">
    <property type="entry name" value="MDIS1-interacting receptor like kinase 2"/>
    <property type="match status" value="1"/>
</dbReference>
<dbReference type="AlphaFoldDB" id="A0A7I8KMB5"/>
<dbReference type="PANTHER" id="PTHR48005">
    <property type="entry name" value="LEUCINE RICH REPEAT KINASE 2"/>
    <property type="match status" value="1"/>
</dbReference>
<dbReference type="GO" id="GO:0004674">
    <property type="term" value="F:protein serine/threonine kinase activity"/>
    <property type="evidence" value="ECO:0007669"/>
    <property type="project" value="UniProtKB-KW"/>
</dbReference>
<dbReference type="SUPFAM" id="SSF56112">
    <property type="entry name" value="Protein kinase-like (PK-like)"/>
    <property type="match status" value="1"/>
</dbReference>
<evidence type="ECO:0000313" key="11">
    <source>
        <dbReference type="Proteomes" id="UP000663760"/>
    </source>
</evidence>
<dbReference type="PROSITE" id="PS00108">
    <property type="entry name" value="PROTEIN_KINASE_ST"/>
    <property type="match status" value="1"/>
</dbReference>
<sequence>MYLVYEYLEKGNLQKAVYGEEGGAAEKFDWAARVRVVRGVAHALSYLHHDHSPPIAHRDVKTSNILLETDFEPRLSDFGTAKLLLADSSNWTGIAGSYGYMAPELAFTMKVTEKCDVYSFGVVALEVMLGKHPADLIAFLSSGGGALLLKDVLDQRLARPTGQLAKEVVFVVNMALACTNKDPAARPTMRFVANEISARTQAHLSEPFPALTVGDAAEFEK</sequence>
<evidence type="ECO:0000256" key="4">
    <source>
        <dbReference type="ARBA" id="ARBA00022741"/>
    </source>
</evidence>
<dbReference type="Proteomes" id="UP000663760">
    <property type="component" value="Chromosome 7"/>
</dbReference>
<evidence type="ECO:0000256" key="5">
    <source>
        <dbReference type="ARBA" id="ARBA00022777"/>
    </source>
</evidence>
<dbReference type="Gene3D" id="1.10.510.10">
    <property type="entry name" value="Transferase(Phosphotransferase) domain 1"/>
    <property type="match status" value="1"/>
</dbReference>
<dbReference type="InterPro" id="IPR008271">
    <property type="entry name" value="Ser/Thr_kinase_AS"/>
</dbReference>
<keyword evidence="11" id="KW-1185">Reference proteome</keyword>
<keyword evidence="2" id="KW-0723">Serine/threonine-protein kinase</keyword>
<evidence type="ECO:0000256" key="1">
    <source>
        <dbReference type="ARBA" id="ARBA00012513"/>
    </source>
</evidence>
<dbReference type="Pfam" id="PF00069">
    <property type="entry name" value="Pkinase"/>
    <property type="match status" value="1"/>
</dbReference>